<name>A0AAV4VU38_CAEEX</name>
<dbReference type="AlphaFoldDB" id="A0AAV4VU38"/>
<dbReference type="Proteomes" id="UP001054945">
    <property type="component" value="Unassembled WGS sequence"/>
</dbReference>
<accession>A0AAV4VU38</accession>
<sequence>MCLPESTWPLTTCRVTSNRHGLRRGCDWRAVIQRFAEARKYLSLVLKFQLSVYLIAITNGCGINIGLPIPIGGRCTPWISLA</sequence>
<keyword evidence="2" id="KW-1185">Reference proteome</keyword>
<gene>
    <name evidence="1" type="ORF">CEXT_270791</name>
</gene>
<dbReference type="EMBL" id="BPLR01015132">
    <property type="protein sequence ID" value="GIY73847.1"/>
    <property type="molecule type" value="Genomic_DNA"/>
</dbReference>
<evidence type="ECO:0000313" key="2">
    <source>
        <dbReference type="Proteomes" id="UP001054945"/>
    </source>
</evidence>
<comment type="caution">
    <text evidence="1">The sequence shown here is derived from an EMBL/GenBank/DDBJ whole genome shotgun (WGS) entry which is preliminary data.</text>
</comment>
<reference evidence="1 2" key="1">
    <citation type="submission" date="2021-06" db="EMBL/GenBank/DDBJ databases">
        <title>Caerostris extrusa draft genome.</title>
        <authorList>
            <person name="Kono N."/>
            <person name="Arakawa K."/>
        </authorList>
    </citation>
    <scope>NUCLEOTIDE SEQUENCE [LARGE SCALE GENOMIC DNA]</scope>
</reference>
<proteinExistence type="predicted"/>
<protein>
    <submittedName>
        <fullName evidence="1">Uncharacterized protein</fullName>
    </submittedName>
</protein>
<evidence type="ECO:0000313" key="1">
    <source>
        <dbReference type="EMBL" id="GIY73847.1"/>
    </source>
</evidence>
<organism evidence="1 2">
    <name type="scientific">Caerostris extrusa</name>
    <name type="common">Bark spider</name>
    <name type="synonym">Caerostris bankana</name>
    <dbReference type="NCBI Taxonomy" id="172846"/>
    <lineage>
        <taxon>Eukaryota</taxon>
        <taxon>Metazoa</taxon>
        <taxon>Ecdysozoa</taxon>
        <taxon>Arthropoda</taxon>
        <taxon>Chelicerata</taxon>
        <taxon>Arachnida</taxon>
        <taxon>Araneae</taxon>
        <taxon>Araneomorphae</taxon>
        <taxon>Entelegynae</taxon>
        <taxon>Araneoidea</taxon>
        <taxon>Araneidae</taxon>
        <taxon>Caerostris</taxon>
    </lineage>
</organism>